<dbReference type="Proteomes" id="UP000562984">
    <property type="component" value="Unassembled WGS sequence"/>
</dbReference>
<evidence type="ECO:0000259" key="5">
    <source>
        <dbReference type="Pfam" id="PF26571"/>
    </source>
</evidence>
<keyword evidence="1" id="KW-1188">Viral release from host cell</keyword>
<dbReference type="PANTHER" id="PTHR37813:SF1">
    <property type="entry name" value="FELS-2 PROPHAGE PROTEIN"/>
    <property type="match status" value="1"/>
</dbReference>
<dbReference type="CDD" id="cd13402">
    <property type="entry name" value="LT_TF-like"/>
    <property type="match status" value="1"/>
</dbReference>
<feature type="region of interest" description="Disordered" evidence="3">
    <location>
        <begin position="1"/>
        <end position="24"/>
    </location>
</feature>
<dbReference type="InterPro" id="IPR010090">
    <property type="entry name" value="Phage_tape_meas"/>
</dbReference>
<protein>
    <submittedName>
        <fullName evidence="6">Phage tail tape measure protein</fullName>
    </submittedName>
</protein>
<dbReference type="NCBIfam" id="TIGR01760">
    <property type="entry name" value="tape_meas_TP901"/>
    <property type="match status" value="1"/>
</dbReference>
<accession>A0A849AAG1</accession>
<keyword evidence="7" id="KW-1185">Reference proteome</keyword>
<gene>
    <name evidence="6" type="ORF">HKD39_14750</name>
</gene>
<dbReference type="PANTHER" id="PTHR37813">
    <property type="entry name" value="FELS-2 PROPHAGE PROTEIN"/>
    <property type="match status" value="1"/>
</dbReference>
<evidence type="ECO:0000313" key="7">
    <source>
        <dbReference type="Proteomes" id="UP000562984"/>
    </source>
</evidence>
<feature type="coiled-coil region" evidence="2">
    <location>
        <begin position="1643"/>
        <end position="1700"/>
    </location>
</feature>
<comment type="caution">
    <text evidence="6">The sequence shown here is derived from an EMBL/GenBank/DDBJ whole genome shotgun (WGS) entry which is preliminary data.</text>
</comment>
<proteinExistence type="predicted"/>
<name>A0A849AAG1_9ACTN</name>
<dbReference type="Pfam" id="PF26571">
    <property type="entry name" value="VldE"/>
    <property type="match status" value="1"/>
</dbReference>
<evidence type="ECO:0000313" key="6">
    <source>
        <dbReference type="EMBL" id="NNG36947.1"/>
    </source>
</evidence>
<dbReference type="EMBL" id="JABEND010000009">
    <property type="protein sequence ID" value="NNG36947.1"/>
    <property type="molecule type" value="Genomic_DNA"/>
</dbReference>
<keyword evidence="2" id="KW-0175">Coiled coil</keyword>
<evidence type="ECO:0000256" key="3">
    <source>
        <dbReference type="SAM" id="MobiDB-lite"/>
    </source>
</evidence>
<organism evidence="6 7">
    <name type="scientific">Nakamurella aerolata</name>
    <dbReference type="NCBI Taxonomy" id="1656892"/>
    <lineage>
        <taxon>Bacteria</taxon>
        <taxon>Bacillati</taxon>
        <taxon>Actinomycetota</taxon>
        <taxon>Actinomycetes</taxon>
        <taxon>Nakamurellales</taxon>
        <taxon>Nakamurellaceae</taxon>
        <taxon>Nakamurella</taxon>
    </lineage>
</organism>
<dbReference type="InterPro" id="IPR023346">
    <property type="entry name" value="Lysozyme-like_dom_sf"/>
</dbReference>
<feature type="domain" description="Phage tail tape measure protein" evidence="4">
    <location>
        <begin position="76"/>
        <end position="277"/>
    </location>
</feature>
<dbReference type="SUPFAM" id="SSF53955">
    <property type="entry name" value="Lysozyme-like"/>
    <property type="match status" value="1"/>
</dbReference>
<evidence type="ECO:0000259" key="4">
    <source>
        <dbReference type="Pfam" id="PF10145"/>
    </source>
</evidence>
<evidence type="ECO:0000256" key="1">
    <source>
        <dbReference type="ARBA" id="ARBA00022612"/>
    </source>
</evidence>
<feature type="coiled-coil region" evidence="2">
    <location>
        <begin position="903"/>
        <end position="958"/>
    </location>
</feature>
<dbReference type="InterPro" id="IPR058593">
    <property type="entry name" value="ARB_07466-like_C"/>
</dbReference>
<dbReference type="Pfam" id="PF10145">
    <property type="entry name" value="PhageMin_Tail"/>
    <property type="match status" value="1"/>
</dbReference>
<feature type="domain" description="ARB-07466-like C-terminal" evidence="5">
    <location>
        <begin position="1263"/>
        <end position="1364"/>
    </location>
</feature>
<dbReference type="RefSeq" id="WP_171200654.1">
    <property type="nucleotide sequence ID" value="NZ_JABEND010000009.1"/>
</dbReference>
<sequence>MAQTAQRSSRSVQQMSRNTDSSGQSMAAMAKKAVAFVGVGAAIKSTVKAGADFQSSLNEMGAVSQATAQQMAQVSETARQLGNDVSLPGTSAATAAAAMTELAKGGFTAQQAMSAAKGTLQLAAAAQIDGAQAAEIQANALNTFGVSAADAGKVADILANTANAASGEITDFSQGLAQVGTPAKSLGISLQDTSAALGLFANNGIKGSDAGTSLKSMLVQLLSPSKQQAAALQELGVQAFDAQGNFVGLESLSGQLADASKRMTTEQYNAAAATAFGTDAVRAASVFAAEGAQGFDKMSTAVGRSGGAAELAQAKMKGLAGVGQIIQNAVQDAQLSLMDKLSPSLESAGKQLADLIPSAADRLVPALTDVATGAVSLAQGALPLLTSGVRILGPVLNAAGDAMSAVRVVLEPLVTVVGSAVGFFSDLPGPVQTAAIALGVAAVASRRLGTSIGTMATNLANGNGPLRTFGRQVQYLQSQQGMSGLSALAVTTGARIRSMSSGVTSVSGAMRSLSSGALSVGKGLMGAFGGPIGLAITGVTAAISYFSAKNAEAKQREEEHRAAVDELAGSFDRLTGSVNEAGAQMVTKSFADSAAAFKEIGLSAGDAAAAALEGGRAWIDYQAKIAGAAEKTGKIGAALENLSNQSVPAIRDLSSQLGLSETEIAKLAISGSASADKLVQAFIAMGDPPEYARQKVNQLRSDIENYVPAAAKARTESETLADAQRKTGDEFAATADRIGKAAGVTGSTVGAAIKTAEGSQRSLEAVMKDWGLSQAQQTAILKGYKDTLIEVNGQHYATQEAADAASASMSAAGASGQTAATGMDAAGNAAAGLTEDAAGAKEPTSALADAMKEIADQASFADTQTQYLQMTLDKMAGKDTAAETASRAAAAAMRDVGNAARDEADAKARVTEIEDKLNKLRSDGLAKDETRAQRTAAIAQTERDLANAKNSVKDAADRQADSLDKAATAAVQQTQAAMNAALANGNLAGAAKAGTDKMAAMRSEFIANAKAAGVPQKEAEKLADKYGLIPKNVKTAFQAETAQATANGQGLYRVYDPLQKKFTAQFLTAGQAQATTNAGNVVQKYNTAKGTWTGYLKANNDDANAKIDETKRQIDGLTGKKLKITYEGTLDPTFGSKSKMAAKATGGFMRGPGTGTSDDIPAWLSNGEFVMNANATKRFRPLLEHLNWNVAPAFASGGYLGTKGTDVKWDIGGLGLPPNFDSMTVAAGKAMAKAAGDALKSMLLLGGGAFAPGSGNWGPENMSGLAQNTAAAMAFIKSTFGINNIGGWRASGSVAASDHPKGKALDVMINGWSSPAGIQQGNKVAAYFTGNPSAYGTKYVIWRNQINKGGGWGPYIRSDGGNATDPTLAHMDHVHISFLSGPSGPMGGGGGAEPAGSGVERWRPLANRVAMAKGVPLYAVDHMMRQMNRESSGNPKAINLYDINARRGTPSKGLLQFIDPTFRRYADPGYNTNIWDPESQMRAFFNYVPSVYGSFEALQRRGYGAYASGGLVGGKGTGTSDSNVARVSRGEYIVNAKATSENLGLLHAINNGVARFATGGLVGRSALMGNSPRQLGDRESNIANAISDLLEFQKSFRAAANELISASNEAAKAAARHRGELRSQEASSKRAVYEARRAAAARVKEAEASSAAARRAVTAAERRKATARTGQQRAAATKALASAQTRAAQVERSLSIIRRQQASEVAKVVAAEQRKVASSRAEQAALDKTARRNASAAEAAKARAAAENRSIEVSRRWRSQLASAGRAMDNLNARLTATKDRLGDVKDQIKSTLADRSSAISQMAGQIGGTELTGNRDTRNTASRFLQGMRFDTGQLVQLNTDNAKLSRLGLNNSALQQLSQLGDGASVLHMLARTGSAGQIKAINAELAKQSRIATAVATRTIAPQFSGELAALTRGAAVTQQTLTALTREQLRTTQQIGTIADRMAKAAAMAGTVASKAELAQLERDLRKLVAQR</sequence>
<feature type="compositionally biased region" description="Low complexity" evidence="3">
    <location>
        <begin position="1"/>
        <end position="17"/>
    </location>
</feature>
<reference evidence="6 7" key="1">
    <citation type="submission" date="2020-05" db="EMBL/GenBank/DDBJ databases">
        <title>Nakamurella sp. DB0629 isolated from air conditioner.</title>
        <authorList>
            <person name="Kim D.H."/>
            <person name="Kim D.-U."/>
        </authorList>
    </citation>
    <scope>NUCLEOTIDE SEQUENCE [LARGE SCALE GENOMIC DNA]</scope>
    <source>
        <strain evidence="6 7">DB0629</strain>
    </source>
</reference>
<evidence type="ECO:0000256" key="2">
    <source>
        <dbReference type="SAM" id="Coils"/>
    </source>
</evidence>